<accession>A0A6M0RED5</accession>
<sequence length="210" mass="23686">MSVSQLTQRSRTSDHYIALLEQLYHERNLTQFTAAHSIPLRRSEIYVICRGIVQLHTIHPDGSETLLGLAGPSMPFGLSLTGVSPYWATALTPVDVLPLSMAELENSPTLMAGLFTHLSRRLQQSEAWLALSGKRLVADRLRQLLIMLAQEFGQVEPQGVRLTIRLTHHQLATTIGTTRVTVTRLLRDFRKEGWLTIHQRYLILPLSMLS</sequence>
<dbReference type="InterPro" id="IPR050397">
    <property type="entry name" value="Env_Response_Regulators"/>
</dbReference>
<dbReference type="PANTHER" id="PTHR24567:SF65">
    <property type="entry name" value="REGULATORY PROTEIN CYSR HOMOLOG"/>
    <property type="match status" value="1"/>
</dbReference>
<dbReference type="CDD" id="cd00038">
    <property type="entry name" value="CAP_ED"/>
    <property type="match status" value="1"/>
</dbReference>
<comment type="caution">
    <text evidence="5">The sequence shown here is derived from an EMBL/GenBank/DDBJ whole genome shotgun (WGS) entry which is preliminary data.</text>
</comment>
<keyword evidence="1" id="KW-0805">Transcription regulation</keyword>
<evidence type="ECO:0000256" key="2">
    <source>
        <dbReference type="ARBA" id="ARBA00023125"/>
    </source>
</evidence>
<evidence type="ECO:0000313" key="5">
    <source>
        <dbReference type="EMBL" id="NEZ54614.1"/>
    </source>
</evidence>
<dbReference type="InterPro" id="IPR012318">
    <property type="entry name" value="HTH_CRP"/>
</dbReference>
<keyword evidence="3" id="KW-0804">Transcription</keyword>
<dbReference type="CDD" id="cd00092">
    <property type="entry name" value="HTH_CRP"/>
    <property type="match status" value="1"/>
</dbReference>
<proteinExistence type="predicted"/>
<feature type="domain" description="HTH crp-type" evidence="4">
    <location>
        <begin position="135"/>
        <end position="207"/>
    </location>
</feature>
<evidence type="ECO:0000313" key="6">
    <source>
        <dbReference type="Proteomes" id="UP000481033"/>
    </source>
</evidence>
<dbReference type="Gene3D" id="1.10.10.10">
    <property type="entry name" value="Winged helix-like DNA-binding domain superfamily/Winged helix DNA-binding domain"/>
    <property type="match status" value="1"/>
</dbReference>
<dbReference type="GO" id="GO:0003677">
    <property type="term" value="F:DNA binding"/>
    <property type="evidence" value="ECO:0007669"/>
    <property type="project" value="UniProtKB-KW"/>
</dbReference>
<keyword evidence="6" id="KW-1185">Reference proteome</keyword>
<dbReference type="InterPro" id="IPR036388">
    <property type="entry name" value="WH-like_DNA-bd_sf"/>
</dbReference>
<organism evidence="5 6">
    <name type="scientific">Adonisia turfae CCMR0081</name>
    <dbReference type="NCBI Taxonomy" id="2292702"/>
    <lineage>
        <taxon>Bacteria</taxon>
        <taxon>Bacillati</taxon>
        <taxon>Cyanobacteriota</taxon>
        <taxon>Adonisia</taxon>
        <taxon>Adonisia turfae</taxon>
    </lineage>
</organism>
<dbReference type="InterPro" id="IPR000595">
    <property type="entry name" value="cNMP-bd_dom"/>
</dbReference>
<dbReference type="SMART" id="SM00419">
    <property type="entry name" value="HTH_CRP"/>
    <property type="match status" value="1"/>
</dbReference>
<reference evidence="5 6" key="1">
    <citation type="journal article" date="2020" name="Microb. Ecol.">
        <title>Ecogenomics of the Marine Benthic Filamentous Cyanobacterium Adonisia.</title>
        <authorList>
            <person name="Walter J.M."/>
            <person name="Coutinho F.H."/>
            <person name="Leomil L."/>
            <person name="Hargreaves P.I."/>
            <person name="Campeao M.E."/>
            <person name="Vieira V.V."/>
            <person name="Silva B.S."/>
            <person name="Fistarol G.O."/>
            <person name="Salomon P.S."/>
            <person name="Sawabe T."/>
            <person name="Mino S."/>
            <person name="Hosokawa M."/>
            <person name="Miyashita H."/>
            <person name="Maruyama F."/>
            <person name="van Verk M.C."/>
            <person name="Dutilh B.E."/>
            <person name="Thompson C.C."/>
            <person name="Thompson F.L."/>
        </authorList>
    </citation>
    <scope>NUCLEOTIDE SEQUENCE [LARGE SCALE GENOMIC DNA]</scope>
    <source>
        <strain evidence="5 6">CCMR0081</strain>
    </source>
</reference>
<protein>
    <submittedName>
        <fullName evidence="5">Crp/Fnr family transcriptional regulator</fullName>
    </submittedName>
</protein>
<evidence type="ECO:0000256" key="1">
    <source>
        <dbReference type="ARBA" id="ARBA00023015"/>
    </source>
</evidence>
<dbReference type="InterPro" id="IPR018490">
    <property type="entry name" value="cNMP-bd_dom_sf"/>
</dbReference>
<gene>
    <name evidence="5" type="ORF">DXZ20_02685</name>
</gene>
<dbReference type="AlphaFoldDB" id="A0A6M0RED5"/>
<dbReference type="Pfam" id="PF13545">
    <property type="entry name" value="HTH_Crp_2"/>
    <property type="match status" value="1"/>
</dbReference>
<dbReference type="SUPFAM" id="SSF51206">
    <property type="entry name" value="cAMP-binding domain-like"/>
    <property type="match status" value="1"/>
</dbReference>
<keyword evidence="2" id="KW-0238">DNA-binding</keyword>
<dbReference type="PROSITE" id="PS51063">
    <property type="entry name" value="HTH_CRP_2"/>
    <property type="match status" value="1"/>
</dbReference>
<evidence type="ECO:0000256" key="3">
    <source>
        <dbReference type="ARBA" id="ARBA00023163"/>
    </source>
</evidence>
<dbReference type="GO" id="GO:0005829">
    <property type="term" value="C:cytosol"/>
    <property type="evidence" value="ECO:0007669"/>
    <property type="project" value="TreeGrafter"/>
</dbReference>
<dbReference type="Gene3D" id="2.60.120.10">
    <property type="entry name" value="Jelly Rolls"/>
    <property type="match status" value="1"/>
</dbReference>
<dbReference type="GO" id="GO:0003700">
    <property type="term" value="F:DNA-binding transcription factor activity"/>
    <property type="evidence" value="ECO:0007669"/>
    <property type="project" value="TreeGrafter"/>
</dbReference>
<dbReference type="SUPFAM" id="SSF46785">
    <property type="entry name" value="Winged helix' DNA-binding domain"/>
    <property type="match status" value="1"/>
</dbReference>
<name>A0A6M0RED5_9CYAN</name>
<dbReference type="InterPro" id="IPR036390">
    <property type="entry name" value="WH_DNA-bd_sf"/>
</dbReference>
<dbReference type="EMBL" id="QXHD01000003">
    <property type="protein sequence ID" value="NEZ54614.1"/>
    <property type="molecule type" value="Genomic_DNA"/>
</dbReference>
<dbReference type="RefSeq" id="WP_163662374.1">
    <property type="nucleotide sequence ID" value="NZ_QXHD01000003.1"/>
</dbReference>
<dbReference type="PANTHER" id="PTHR24567">
    <property type="entry name" value="CRP FAMILY TRANSCRIPTIONAL REGULATORY PROTEIN"/>
    <property type="match status" value="1"/>
</dbReference>
<dbReference type="Proteomes" id="UP000481033">
    <property type="component" value="Unassembled WGS sequence"/>
</dbReference>
<evidence type="ECO:0000259" key="4">
    <source>
        <dbReference type="PROSITE" id="PS51063"/>
    </source>
</evidence>
<dbReference type="InterPro" id="IPR014710">
    <property type="entry name" value="RmlC-like_jellyroll"/>
</dbReference>